<accession>A0A7W5H943</accession>
<evidence type="ECO:0000256" key="1">
    <source>
        <dbReference type="SAM" id="MobiDB-lite"/>
    </source>
</evidence>
<keyword evidence="2" id="KW-0732">Signal</keyword>
<dbReference type="AlphaFoldDB" id="A0A7W5H943"/>
<feature type="chain" id="PRO_5030993952" description="3-keto-disaccharide hydrolase domain-containing protein" evidence="2">
    <location>
        <begin position="27"/>
        <end position="244"/>
    </location>
</feature>
<gene>
    <name evidence="3" type="ORF">FHS27_005546</name>
</gene>
<keyword evidence="4" id="KW-1185">Reference proteome</keyword>
<protein>
    <recommendedName>
        <fullName evidence="5">3-keto-disaccharide hydrolase domain-containing protein</fullName>
    </recommendedName>
</protein>
<dbReference type="EMBL" id="JACHXU010000026">
    <property type="protein sequence ID" value="MBB3209706.1"/>
    <property type="molecule type" value="Genomic_DNA"/>
</dbReference>
<feature type="signal peptide" evidence="2">
    <location>
        <begin position="1"/>
        <end position="26"/>
    </location>
</feature>
<comment type="caution">
    <text evidence="3">The sequence shown here is derived from an EMBL/GenBank/DDBJ whole genome shotgun (WGS) entry which is preliminary data.</text>
</comment>
<proteinExistence type="predicted"/>
<dbReference type="Proteomes" id="UP000536179">
    <property type="component" value="Unassembled WGS sequence"/>
</dbReference>
<evidence type="ECO:0000313" key="3">
    <source>
        <dbReference type="EMBL" id="MBB3209706.1"/>
    </source>
</evidence>
<dbReference type="Gene3D" id="2.60.120.560">
    <property type="entry name" value="Exo-inulinase, domain 1"/>
    <property type="match status" value="1"/>
</dbReference>
<sequence>MNHMKIFAILAIALLLNCPVAGSVVAGDTGVLLFQDQFDRSESQEDNEEIGNGWNSNSQKRAKGNKQVDLRDGAMYICLHPEADHAVSVTHPAEFRNGLVSLRFMLEGEQDSLGLNFADLKFKGVHAGHLFVAKITTQYVQIDDLKTGRMANEYYELKKAKKLTQGMKSELESKSKRFPNKLETGKWYDLAVRIENAMISVSIDGTPVGSFQSEGIAHPTKRLLRLAVPKNAVLDDVKIYALSP</sequence>
<evidence type="ECO:0000256" key="2">
    <source>
        <dbReference type="SAM" id="SignalP"/>
    </source>
</evidence>
<feature type="region of interest" description="Disordered" evidence="1">
    <location>
        <begin position="43"/>
        <end position="65"/>
    </location>
</feature>
<reference evidence="3 4" key="1">
    <citation type="submission" date="2020-08" db="EMBL/GenBank/DDBJ databases">
        <title>Genomic Encyclopedia of Type Strains, Phase III (KMG-III): the genomes of soil and plant-associated and newly described type strains.</title>
        <authorList>
            <person name="Whitman W."/>
        </authorList>
    </citation>
    <scope>NUCLEOTIDE SEQUENCE [LARGE SCALE GENOMIC DNA]</scope>
    <source>
        <strain evidence="3 4">CECT 8075</strain>
    </source>
</reference>
<evidence type="ECO:0000313" key="4">
    <source>
        <dbReference type="Proteomes" id="UP000536179"/>
    </source>
</evidence>
<organism evidence="3 4">
    <name type="scientific">Aporhodopirellula rubra</name>
    <dbReference type="NCBI Taxonomy" id="980271"/>
    <lineage>
        <taxon>Bacteria</taxon>
        <taxon>Pseudomonadati</taxon>
        <taxon>Planctomycetota</taxon>
        <taxon>Planctomycetia</taxon>
        <taxon>Pirellulales</taxon>
        <taxon>Pirellulaceae</taxon>
        <taxon>Aporhodopirellula</taxon>
    </lineage>
</organism>
<name>A0A7W5H943_9BACT</name>
<evidence type="ECO:0008006" key="5">
    <source>
        <dbReference type="Google" id="ProtNLM"/>
    </source>
</evidence>